<dbReference type="Gene3D" id="1.20.272.10">
    <property type="match status" value="1"/>
</dbReference>
<dbReference type="SUPFAM" id="SSF48019">
    <property type="entry name" value="post-AAA+ oligomerization domain-like"/>
    <property type="match status" value="1"/>
</dbReference>
<organism evidence="8 9">
    <name type="scientific">Parasaccharibacter apium</name>
    <dbReference type="NCBI Taxonomy" id="1510841"/>
    <lineage>
        <taxon>Bacteria</taxon>
        <taxon>Pseudomonadati</taxon>
        <taxon>Pseudomonadota</taxon>
        <taxon>Alphaproteobacteria</taxon>
        <taxon>Acetobacterales</taxon>
        <taxon>Acetobacteraceae</taxon>
        <taxon>Parasaccharibacter</taxon>
    </lineage>
</organism>
<dbReference type="InterPro" id="IPR005790">
    <property type="entry name" value="DNA_polIII_delta"/>
</dbReference>
<evidence type="ECO:0000256" key="1">
    <source>
        <dbReference type="ARBA" id="ARBA00012417"/>
    </source>
</evidence>
<comment type="caution">
    <text evidence="8">The sequence shown here is derived from an EMBL/GenBank/DDBJ whole genome shotgun (WGS) entry which is preliminary data.</text>
</comment>
<proteinExistence type="inferred from homology"/>
<evidence type="ECO:0000313" key="8">
    <source>
        <dbReference type="EMBL" id="CDG33134.1"/>
    </source>
</evidence>
<reference evidence="8 9" key="2">
    <citation type="journal article" date="2014" name="PLoS ONE">
        <title>Evolution of mitochondria reconstructed from the energy metabolism of living bacteria.</title>
        <authorList>
            <person name="Degli Esposti M."/>
            <person name="Chouaia B."/>
            <person name="Comandatore F."/>
            <person name="Crotti E."/>
            <person name="Sassera D."/>
            <person name="Lievens P.M."/>
            <person name="Daffonchio D."/>
            <person name="Bandi C."/>
        </authorList>
    </citation>
    <scope>NUCLEOTIDE SEQUENCE [LARGE SCALE GENOMIC DNA]</scope>
    <source>
        <strain evidence="9">AM169</strain>
    </source>
</reference>
<dbReference type="GO" id="GO:0003677">
    <property type="term" value="F:DNA binding"/>
    <property type="evidence" value="ECO:0007669"/>
    <property type="project" value="InterPro"/>
</dbReference>
<protein>
    <recommendedName>
        <fullName evidence="1">DNA-directed DNA polymerase</fullName>
        <ecNumber evidence="1">2.7.7.7</ecNumber>
    </recommendedName>
</protein>
<evidence type="ECO:0000256" key="3">
    <source>
        <dbReference type="ARBA" id="ARBA00022695"/>
    </source>
</evidence>
<keyword evidence="2 8" id="KW-0808">Transferase</keyword>
<accession>A0A7U7G4U2</accession>
<dbReference type="NCBIfam" id="TIGR01128">
    <property type="entry name" value="holA"/>
    <property type="match status" value="1"/>
</dbReference>
<dbReference type="PANTHER" id="PTHR34388">
    <property type="entry name" value="DNA POLYMERASE III SUBUNIT DELTA"/>
    <property type="match status" value="1"/>
</dbReference>
<dbReference type="Proteomes" id="UP000027590">
    <property type="component" value="Unassembled WGS sequence"/>
</dbReference>
<dbReference type="InterPro" id="IPR008921">
    <property type="entry name" value="DNA_pol3_clamp-load_cplx_C"/>
</dbReference>
<dbReference type="SUPFAM" id="SSF52540">
    <property type="entry name" value="P-loop containing nucleoside triphosphate hydrolases"/>
    <property type="match status" value="1"/>
</dbReference>
<keyword evidence="5" id="KW-0239">DNA-directed DNA polymerase</keyword>
<reference evidence="8 9" key="1">
    <citation type="journal article" date="2014" name="Genome Biol. Evol.">
        <title>Acetic acid bacteria genomes reveal functional traits for adaptation to life in insect guts.</title>
        <authorList>
            <person name="Chouaia B."/>
            <person name="Gaiarsa S."/>
            <person name="Crotti E."/>
            <person name="Comandatore F."/>
            <person name="Degli Esposti M."/>
            <person name="Ricci I."/>
            <person name="Alma A."/>
            <person name="Favia G."/>
            <person name="Bandi C."/>
            <person name="Daffonchio D."/>
        </authorList>
    </citation>
    <scope>NUCLEOTIDE SEQUENCE [LARGE SCALE GENOMIC DNA]</scope>
    <source>
        <strain evidence="9">AM169</strain>
    </source>
</reference>
<sequence>MKIKTQAARQTLKEAGSWRVILLHGDDGGLIRERAREAVQTILDDLDDPFRLARLEAEEQDRLEEEALALSLTGGRRAVWLRGVQDGALGQLKSLLEHQSDTLVVLEGPGLGSRSKLRQFAEKHRQVASIGCYPEEGRNLARTVSDILAEDAIRLDRDGMAWLLGHLGHDRTLVRSEVEKLRLYGEPGSTLTVDDVQACVGDSGQASLDDAVYAALAGNRLEADRAFERAMGDGASPVAFARVTLSVLERFQRAFFLVQEGQSRQEAMAALKPPVFFRHKDAFLAGMRRWSQVALSQAAEATQELELACKQSGAPDDLLCRRHLVRLCHPRSFDRE</sequence>
<dbReference type="EMBL" id="CBLY010000002">
    <property type="protein sequence ID" value="CDG33134.1"/>
    <property type="molecule type" value="Genomic_DNA"/>
</dbReference>
<dbReference type="AlphaFoldDB" id="A0A7U7G4U2"/>
<comment type="catalytic activity">
    <reaction evidence="7">
        <text>DNA(n) + a 2'-deoxyribonucleoside 5'-triphosphate = DNA(n+1) + diphosphate</text>
        <dbReference type="Rhea" id="RHEA:22508"/>
        <dbReference type="Rhea" id="RHEA-COMP:17339"/>
        <dbReference type="Rhea" id="RHEA-COMP:17340"/>
        <dbReference type="ChEBI" id="CHEBI:33019"/>
        <dbReference type="ChEBI" id="CHEBI:61560"/>
        <dbReference type="ChEBI" id="CHEBI:173112"/>
        <dbReference type="EC" id="2.7.7.7"/>
    </reaction>
</comment>
<dbReference type="GO" id="GO:0009360">
    <property type="term" value="C:DNA polymerase III complex"/>
    <property type="evidence" value="ECO:0007669"/>
    <property type="project" value="TreeGrafter"/>
</dbReference>
<evidence type="ECO:0000313" key="9">
    <source>
        <dbReference type="Proteomes" id="UP000027590"/>
    </source>
</evidence>
<gene>
    <name evidence="8" type="ORF">SACS_0396</name>
</gene>
<keyword evidence="4" id="KW-0235">DNA replication</keyword>
<keyword evidence="3 8" id="KW-0548">Nucleotidyltransferase</keyword>
<dbReference type="GO" id="GO:0003887">
    <property type="term" value="F:DNA-directed DNA polymerase activity"/>
    <property type="evidence" value="ECO:0007669"/>
    <property type="project" value="UniProtKB-KW"/>
</dbReference>
<evidence type="ECO:0000256" key="4">
    <source>
        <dbReference type="ARBA" id="ARBA00022705"/>
    </source>
</evidence>
<dbReference type="PANTHER" id="PTHR34388:SF1">
    <property type="entry name" value="DNA POLYMERASE III SUBUNIT DELTA"/>
    <property type="match status" value="1"/>
</dbReference>
<evidence type="ECO:0000256" key="7">
    <source>
        <dbReference type="ARBA" id="ARBA00049244"/>
    </source>
</evidence>
<evidence type="ECO:0000256" key="6">
    <source>
        <dbReference type="ARBA" id="ARBA00034754"/>
    </source>
</evidence>
<comment type="similarity">
    <text evidence="6">Belongs to the DNA polymerase HolA subunit family.</text>
</comment>
<name>A0A7U7G4U2_9PROT</name>
<dbReference type="InterPro" id="IPR027417">
    <property type="entry name" value="P-loop_NTPase"/>
</dbReference>
<dbReference type="GO" id="GO:0006261">
    <property type="term" value="P:DNA-templated DNA replication"/>
    <property type="evidence" value="ECO:0007669"/>
    <property type="project" value="TreeGrafter"/>
</dbReference>
<evidence type="ECO:0000256" key="2">
    <source>
        <dbReference type="ARBA" id="ARBA00022679"/>
    </source>
</evidence>
<dbReference type="RefSeq" id="WP_043558302.1">
    <property type="nucleotide sequence ID" value="NZ_CBLY010000002.1"/>
</dbReference>
<dbReference type="EC" id="2.7.7.7" evidence="1"/>
<dbReference type="Gene3D" id="3.40.50.300">
    <property type="entry name" value="P-loop containing nucleotide triphosphate hydrolases"/>
    <property type="match status" value="1"/>
</dbReference>
<evidence type="ECO:0000256" key="5">
    <source>
        <dbReference type="ARBA" id="ARBA00022932"/>
    </source>
</evidence>